<dbReference type="SUPFAM" id="SSF52047">
    <property type="entry name" value="RNI-like"/>
    <property type="match status" value="1"/>
</dbReference>
<dbReference type="RefSeq" id="WP_139645372.1">
    <property type="nucleotide sequence ID" value="NZ_BAAAZS010000129.1"/>
</dbReference>
<sequence length="320" mass="34467">MSGENARLSLAEFHGLPVVDHPRASEGAVERASLPEAGAVAWRVGVVASRETVWEELWGEEFARFLATVDAARVRALVVGTWDSYYDTPSTEFLEAVVVARERLPSLRALFVGDIPEAPGPTWITHGRISELLAAFPALEELAFRSGEELEFAPLRHERLRRLAVESAGLPAAVVRGVGESEFPALTQLELWLGEASCGGDASVEDLAPILSGERLPALRRLGLCNSQIPDEICAALASAPVVAGLEELDLSMGLLTDQGAAALLGGQPLTHLRRLDLTHNYLSEAMRARLREALEPAGVEVRTEAGDAVDWVRFIAVGE</sequence>
<dbReference type="AlphaFoldDB" id="A0A5C4V152"/>
<evidence type="ECO:0000313" key="1">
    <source>
        <dbReference type="EMBL" id="TNM29418.1"/>
    </source>
</evidence>
<dbReference type="InterPro" id="IPR032675">
    <property type="entry name" value="LRR_dom_sf"/>
</dbReference>
<organism evidence="1 2">
    <name type="scientific">Streptomyces sedi</name>
    <dbReference type="NCBI Taxonomy" id="555059"/>
    <lineage>
        <taxon>Bacteria</taxon>
        <taxon>Bacillati</taxon>
        <taxon>Actinomycetota</taxon>
        <taxon>Actinomycetes</taxon>
        <taxon>Kitasatosporales</taxon>
        <taxon>Streptomycetaceae</taxon>
        <taxon>Streptomyces</taxon>
    </lineage>
</organism>
<dbReference type="Gene3D" id="3.80.10.10">
    <property type="entry name" value="Ribonuclease Inhibitor"/>
    <property type="match status" value="1"/>
</dbReference>
<protein>
    <submittedName>
        <fullName evidence="1">Leucine-rich repeat domain-containing protein</fullName>
    </submittedName>
</protein>
<proteinExistence type="predicted"/>
<dbReference type="EMBL" id="VDGT01000010">
    <property type="protein sequence ID" value="TNM29418.1"/>
    <property type="molecule type" value="Genomic_DNA"/>
</dbReference>
<dbReference type="OrthoDB" id="9781345at2"/>
<comment type="caution">
    <text evidence="1">The sequence shown here is derived from an EMBL/GenBank/DDBJ whole genome shotgun (WGS) entry which is preliminary data.</text>
</comment>
<reference evidence="1 2" key="1">
    <citation type="submission" date="2019-06" db="EMBL/GenBank/DDBJ databases">
        <title>Draft genome of Streptomyces sedi sp. JCM16909.</title>
        <authorList>
            <person name="Klykleung N."/>
            <person name="Tanasupawat S."/>
            <person name="Kudo T."/>
            <person name="Yuki M."/>
            <person name="Ohkuma M."/>
        </authorList>
    </citation>
    <scope>NUCLEOTIDE SEQUENCE [LARGE SCALE GENOMIC DNA]</scope>
    <source>
        <strain evidence="1 2">JCM 16909</strain>
    </source>
</reference>
<dbReference type="NCBIfam" id="NF038076">
    <property type="entry name" value="fam_STM4015"/>
    <property type="match status" value="1"/>
</dbReference>
<dbReference type="Proteomes" id="UP000311713">
    <property type="component" value="Unassembled WGS sequence"/>
</dbReference>
<accession>A0A5C4V152</accession>
<name>A0A5C4V152_9ACTN</name>
<keyword evidence="2" id="KW-1185">Reference proteome</keyword>
<evidence type="ECO:0000313" key="2">
    <source>
        <dbReference type="Proteomes" id="UP000311713"/>
    </source>
</evidence>
<dbReference type="InterPro" id="IPR047722">
    <property type="entry name" value="STM4015-like"/>
</dbReference>
<gene>
    <name evidence="1" type="ORF">FH715_14855</name>
</gene>